<protein>
    <submittedName>
        <fullName evidence="2">Uncharacterized protein</fullName>
    </submittedName>
</protein>
<evidence type="ECO:0000313" key="3">
    <source>
        <dbReference type="Proteomes" id="UP000192434"/>
    </source>
</evidence>
<name>A0A1X0J0P1_9MYCO</name>
<organism evidence="2 3">
    <name type="scientific">Mycobacteroides saopaulense</name>
    <dbReference type="NCBI Taxonomy" id="1578165"/>
    <lineage>
        <taxon>Bacteria</taxon>
        <taxon>Bacillati</taxon>
        <taxon>Actinomycetota</taxon>
        <taxon>Actinomycetes</taxon>
        <taxon>Mycobacteriales</taxon>
        <taxon>Mycobacteriaceae</taxon>
        <taxon>Mycobacteroides</taxon>
    </lineage>
</organism>
<dbReference type="EMBL" id="MVII01000019">
    <property type="protein sequence ID" value="ORB55281.1"/>
    <property type="molecule type" value="Genomic_DNA"/>
</dbReference>
<feature type="region of interest" description="Disordered" evidence="1">
    <location>
        <begin position="94"/>
        <end position="115"/>
    </location>
</feature>
<comment type="caution">
    <text evidence="2">The sequence shown here is derived from an EMBL/GenBank/DDBJ whole genome shotgun (WGS) entry which is preliminary data.</text>
</comment>
<evidence type="ECO:0000313" key="2">
    <source>
        <dbReference type="EMBL" id="ORB55281.1"/>
    </source>
</evidence>
<accession>A0A1X0J0P1</accession>
<dbReference type="Proteomes" id="UP000192434">
    <property type="component" value="Unassembled WGS sequence"/>
</dbReference>
<proteinExistence type="predicted"/>
<sequence>MRTQRPLNADEHSELDALNAAVQAAIDARREWLDGKMRETSKLQVGDDIYDAQTGEKLGVVSGLYRYHAGRDDLYDTDVECDYQYETRPGCFDNTSRQVGRMFGTREAPPRTRNR</sequence>
<gene>
    <name evidence="2" type="ORF">BST43_15550</name>
</gene>
<reference evidence="2 3" key="1">
    <citation type="submission" date="2016-12" db="EMBL/GenBank/DDBJ databases">
        <title>The new phylogeny of genus Mycobacterium.</title>
        <authorList>
            <person name="Tortoli E."/>
            <person name="Trovato A."/>
            <person name="Cirillo D.M."/>
        </authorList>
    </citation>
    <scope>NUCLEOTIDE SEQUENCE [LARGE SCALE GENOMIC DNA]</scope>
    <source>
        <strain evidence="2 3">CCUG 66554</strain>
    </source>
</reference>
<dbReference type="AlphaFoldDB" id="A0A1X0J0P1"/>
<evidence type="ECO:0000256" key="1">
    <source>
        <dbReference type="SAM" id="MobiDB-lite"/>
    </source>
</evidence>